<dbReference type="PANTHER" id="PTHR30461">
    <property type="entry name" value="DNA-INVERTASE FROM LAMBDOID PROPHAGE"/>
    <property type="match status" value="1"/>
</dbReference>
<dbReference type="RefSeq" id="WP_216418965.1">
    <property type="nucleotide sequence ID" value="NZ_JAHLQK010000006.1"/>
</dbReference>
<dbReference type="InterPro" id="IPR006119">
    <property type="entry name" value="Resolv_N"/>
</dbReference>
<name>A0ABS6G8Z9_9FIRM</name>
<keyword evidence="1" id="KW-0175">Coiled coil</keyword>
<evidence type="ECO:0000313" key="5">
    <source>
        <dbReference type="Proteomes" id="UP000779508"/>
    </source>
</evidence>
<feature type="coiled-coil region" evidence="1">
    <location>
        <begin position="418"/>
        <end position="482"/>
    </location>
</feature>
<sequence length="527" mass="60901">MIVAIYSRKSKFTGTGESVENQITVCKEYINNHFPNSEILVYEDEGFSGGDTDRPQFQKLIKDAENSKFNLLICYRLDRISRNISDFANTIEMLEEKNISFVSVREQFDTSTPMGRAMLYIASVFAQLERETIAERIKDNMYQLARTGRWLGGNSPTGFDSEPIVYIDEHMKERKMYTLKAIPGELEIVKHVFEKYLELQSLAKVEAYSFQEDLMSKNGKYLGKTALKFLLTNPVYAKGDKYMYDYFESLEANIATSKDKWNGTKGIMAYNKRLIKKNRHIRNKDHSEWIVSLGKHKGIIDGKDWIKVQKLMEKNREKAPRNGTSRSAMLSGILKCGFCGSPMHIKYGRTNKDTGEKLYYYTCSLKQISKRSKCQCKNLNGEKTDEQIIDDLKNIIDNGLLQSIDKQKKQLSNRKSQSKTIEKQIEKNQRSIDNLVKQLSENESSTITKYIIAEMEKLEKENNKLKTELEKDTTAADTLNLEIFRDSLIHFRNTIDDVPYDLRKNMIKAIVNEIVWDGNSFAIDLLQ</sequence>
<evidence type="ECO:0000259" key="2">
    <source>
        <dbReference type="PROSITE" id="PS51736"/>
    </source>
</evidence>
<dbReference type="Pfam" id="PF00239">
    <property type="entry name" value="Resolvase"/>
    <property type="match status" value="1"/>
</dbReference>
<feature type="domain" description="Recombinase" evidence="3">
    <location>
        <begin position="156"/>
        <end position="318"/>
    </location>
</feature>
<evidence type="ECO:0000259" key="3">
    <source>
        <dbReference type="PROSITE" id="PS51737"/>
    </source>
</evidence>
<evidence type="ECO:0000313" key="4">
    <source>
        <dbReference type="EMBL" id="MBU5677880.1"/>
    </source>
</evidence>
<dbReference type="PROSITE" id="PS51736">
    <property type="entry name" value="RECOMBINASES_3"/>
    <property type="match status" value="1"/>
</dbReference>
<dbReference type="InterPro" id="IPR025827">
    <property type="entry name" value="Zn_ribbon_recom_dom"/>
</dbReference>
<dbReference type="Pfam" id="PF13408">
    <property type="entry name" value="Zn_ribbon_recom"/>
    <property type="match status" value="1"/>
</dbReference>
<dbReference type="PROSITE" id="PS51737">
    <property type="entry name" value="RECOMBINASE_DNA_BIND"/>
    <property type="match status" value="1"/>
</dbReference>
<dbReference type="InterPro" id="IPR050639">
    <property type="entry name" value="SSR_resolvase"/>
</dbReference>
<organism evidence="4 5">
    <name type="scientific">Alkaliphilus flagellatus</name>
    <dbReference type="NCBI Taxonomy" id="2841507"/>
    <lineage>
        <taxon>Bacteria</taxon>
        <taxon>Bacillati</taxon>
        <taxon>Bacillota</taxon>
        <taxon>Clostridia</taxon>
        <taxon>Peptostreptococcales</taxon>
        <taxon>Natronincolaceae</taxon>
        <taxon>Alkaliphilus</taxon>
    </lineage>
</organism>
<dbReference type="SMART" id="SM00857">
    <property type="entry name" value="Resolvase"/>
    <property type="match status" value="1"/>
</dbReference>
<gene>
    <name evidence="4" type="ORF">KQI88_15790</name>
</gene>
<comment type="caution">
    <text evidence="4">The sequence shown here is derived from an EMBL/GenBank/DDBJ whole genome shotgun (WGS) entry which is preliminary data.</text>
</comment>
<dbReference type="Pfam" id="PF07508">
    <property type="entry name" value="Recombinase"/>
    <property type="match status" value="1"/>
</dbReference>
<dbReference type="PANTHER" id="PTHR30461:SF23">
    <property type="entry name" value="DNA RECOMBINASE-RELATED"/>
    <property type="match status" value="1"/>
</dbReference>
<proteinExistence type="predicted"/>
<dbReference type="Proteomes" id="UP000779508">
    <property type="component" value="Unassembled WGS sequence"/>
</dbReference>
<dbReference type="InterPro" id="IPR011109">
    <property type="entry name" value="DNA_bind_recombinase_dom"/>
</dbReference>
<dbReference type="EMBL" id="JAHLQK010000006">
    <property type="protein sequence ID" value="MBU5677880.1"/>
    <property type="molecule type" value="Genomic_DNA"/>
</dbReference>
<reference evidence="4 5" key="1">
    <citation type="submission" date="2021-06" db="EMBL/GenBank/DDBJ databases">
        <authorList>
            <person name="Sun Q."/>
            <person name="Li D."/>
        </authorList>
    </citation>
    <scope>NUCLEOTIDE SEQUENCE [LARGE SCALE GENOMIC DNA]</scope>
    <source>
        <strain evidence="4 5">MSJ-5</strain>
    </source>
</reference>
<evidence type="ECO:0000256" key="1">
    <source>
        <dbReference type="SAM" id="Coils"/>
    </source>
</evidence>
<accession>A0ABS6G8Z9</accession>
<keyword evidence="5" id="KW-1185">Reference proteome</keyword>
<feature type="domain" description="Resolvase/invertase-type recombinase catalytic" evidence="2">
    <location>
        <begin position="2"/>
        <end position="148"/>
    </location>
</feature>
<protein>
    <submittedName>
        <fullName evidence="4">Recombinase family protein</fullName>
    </submittedName>
</protein>
<dbReference type="CDD" id="cd03768">
    <property type="entry name" value="SR_ResInv"/>
    <property type="match status" value="1"/>
</dbReference>